<evidence type="ECO:0000256" key="1">
    <source>
        <dbReference type="ARBA" id="ARBA00023117"/>
    </source>
</evidence>
<evidence type="ECO:0000313" key="6">
    <source>
        <dbReference type="Proteomes" id="UP000186955"/>
    </source>
</evidence>
<feature type="domain" description="Bromo" evidence="4">
    <location>
        <begin position="605"/>
        <end position="645"/>
    </location>
</feature>
<feature type="compositionally biased region" description="Polar residues" evidence="3">
    <location>
        <begin position="197"/>
        <end position="210"/>
    </location>
</feature>
<feature type="region of interest" description="Disordered" evidence="3">
    <location>
        <begin position="824"/>
        <end position="858"/>
    </location>
</feature>
<keyword evidence="6" id="KW-1185">Reference proteome</keyword>
<dbReference type="Proteomes" id="UP000186955">
    <property type="component" value="Unassembled WGS sequence"/>
</dbReference>
<proteinExistence type="predicted"/>
<feature type="compositionally biased region" description="Low complexity" evidence="3">
    <location>
        <begin position="237"/>
        <end position="247"/>
    </location>
</feature>
<dbReference type="PANTHER" id="PTHR15398:SF4">
    <property type="entry name" value="BROMODOMAIN-CONTAINING PROTEIN 8 ISOFORM X1"/>
    <property type="match status" value="1"/>
</dbReference>
<feature type="compositionally biased region" description="Pro residues" evidence="3">
    <location>
        <begin position="264"/>
        <end position="273"/>
    </location>
</feature>
<dbReference type="InterPro" id="IPR001487">
    <property type="entry name" value="Bromodomain"/>
</dbReference>
<reference evidence="5 6" key="1">
    <citation type="submission" date="2016-10" db="EMBL/GenBank/DDBJ databases">
        <title>Genome sequence of the ascomycete fungus Penicillium subrubescens.</title>
        <authorList>
            <person name="De Vries R.P."/>
            <person name="Peng M."/>
            <person name="Dilokpimol A."/>
            <person name="Hilden K."/>
            <person name="Makela M.R."/>
            <person name="Grigoriev I."/>
            <person name="Riley R."/>
            <person name="Granchi Z."/>
        </authorList>
    </citation>
    <scope>NUCLEOTIDE SEQUENCE [LARGE SCALE GENOMIC DNA]</scope>
    <source>
        <strain evidence="5 6">CBS 132785</strain>
    </source>
</reference>
<gene>
    <name evidence="5" type="ORF">PENSUB_10801</name>
</gene>
<dbReference type="GO" id="GO:0035267">
    <property type="term" value="C:NuA4 histone acetyltransferase complex"/>
    <property type="evidence" value="ECO:0007669"/>
    <property type="project" value="TreeGrafter"/>
</dbReference>
<feature type="compositionally biased region" description="Polar residues" evidence="3">
    <location>
        <begin position="373"/>
        <end position="385"/>
    </location>
</feature>
<sequence length="1010" mass="109548">MPPLSAYTPFESLLFFQSLATSDVRPASFASISTLLSNNPLVRQNVAFSADRLSPEALEDLYATLLRDGFGRDGTSLGPDGRSTESSGPSNPKKRKISSPRPDGLTEGLSHAVLVPELVAHLYARYKELVTKEIRDDEKRFTDIKIEIERLQREDVKTAVPTAKGVPQATKLERRDSMDISVKQETPRQERPDQTIPLATQAQPVQSIPQAVQPEPGQPTEVPRPPGAPVGSPGAQPPQLQAQPTPTKAGQPLHPQAFNRQDVPHPPLQPPFAPRNQQPGPSTPAAARVAPPHPSQVAPRPNVPVGTPVAPGKASIPISTSQQPAPTQSSFQQWQLEAPPHSPYSATSPATTTPHLGLAPGKPPVPPSQVPSRTQSKASISSAVPSTPGAASPAAQTPVPVGYPRISQTPSVLIPAYPESRGSRPRLSIDTPGSSTPWKRTPRLSIPESPVSPARPRPEDVSPISERAPSPDAMDISPPREKKTTRRSQATTVESKATPSIKVEKGTSTRRKRAISSASTQSRGRSVASRDDSPDPSRAATLRKGPAAIVDDQTPKARSKRKRGVSESFDHEPILPEQPKIDTTRYVLCARGFHRTAAPIMNDVTTHKLASIFAKPLGERDAPGYHDLIYRPQDLKSIKSAVHQGSKAVAAATEAVSTPAGDGESPVPAAGTPSKNNMLMLQKTEELIPPKGIVNSAQLEKELIRMFANAIMFNPVPARGFGPAFPMMNERGSRESTQSGDGDEGGIIQDSIEMFEDVEQAVTHWRQAERTAERNADDLANKNVLALRRGSVSDFNTDSADDCDESKPRCRDCVRRDEICSFETSTSKSESPQSGSQRVEQQQHPPPSQYPLQTEQVQQLPEEAHYTPKCLLDLRLMHHYSVFAAQALSNTLDENVVNALKVDIPCVAFEHEFLMHAVLLVAMVHLCCVDNSAEHLPIFIYRDQALRALRHAVTHLSSGNIDALRGASVLLAAVSFPTDRWTNQSGLWVTNWKALALGQRKLHPARFGTF</sequence>
<dbReference type="Gene3D" id="1.20.920.10">
    <property type="entry name" value="Bromodomain-like"/>
    <property type="match status" value="1"/>
</dbReference>
<feature type="region of interest" description="Disordered" evidence="3">
    <location>
        <begin position="72"/>
        <end position="105"/>
    </location>
</feature>
<evidence type="ECO:0000313" key="5">
    <source>
        <dbReference type="EMBL" id="OKO96626.1"/>
    </source>
</evidence>
<dbReference type="Pfam" id="PF00439">
    <property type="entry name" value="Bromodomain"/>
    <property type="match status" value="1"/>
</dbReference>
<dbReference type="EMBL" id="MNBE01000698">
    <property type="protein sequence ID" value="OKO96626.1"/>
    <property type="molecule type" value="Genomic_DNA"/>
</dbReference>
<dbReference type="PANTHER" id="PTHR15398">
    <property type="entry name" value="BROMODOMAIN-CONTAINING PROTEIN 8"/>
    <property type="match status" value="1"/>
</dbReference>
<dbReference type="GO" id="GO:0006325">
    <property type="term" value="P:chromatin organization"/>
    <property type="evidence" value="ECO:0007669"/>
    <property type="project" value="UniProtKB-ARBA"/>
</dbReference>
<dbReference type="SUPFAM" id="SSF47370">
    <property type="entry name" value="Bromodomain"/>
    <property type="match status" value="1"/>
</dbReference>
<dbReference type="AlphaFoldDB" id="A0A1Q5T8T4"/>
<feature type="region of interest" description="Disordered" evidence="3">
    <location>
        <begin position="159"/>
        <end position="568"/>
    </location>
</feature>
<dbReference type="PROSITE" id="PS50014">
    <property type="entry name" value="BROMODOMAIN_2"/>
    <property type="match status" value="1"/>
</dbReference>
<evidence type="ECO:0000256" key="2">
    <source>
        <dbReference type="PROSITE-ProRule" id="PRU00035"/>
    </source>
</evidence>
<accession>A0A1Q5T8T4</accession>
<evidence type="ECO:0000256" key="3">
    <source>
        <dbReference type="SAM" id="MobiDB-lite"/>
    </source>
</evidence>
<feature type="compositionally biased region" description="Low complexity" evidence="3">
    <location>
        <begin position="319"/>
        <end position="333"/>
    </location>
</feature>
<dbReference type="STRING" id="1316194.A0A1Q5T8T4"/>
<feature type="region of interest" description="Disordered" evidence="3">
    <location>
        <begin position="655"/>
        <end position="674"/>
    </location>
</feature>
<dbReference type="InterPro" id="IPR036427">
    <property type="entry name" value="Bromodomain-like_sf"/>
</dbReference>
<feature type="compositionally biased region" description="Polar residues" evidence="3">
    <location>
        <begin position="487"/>
        <end position="498"/>
    </location>
</feature>
<comment type="caution">
    <text evidence="5">The sequence shown here is derived from an EMBL/GenBank/DDBJ whole genome shotgun (WGS) entry which is preliminary data.</text>
</comment>
<feature type="compositionally biased region" description="Polar residues" evidence="3">
    <location>
        <begin position="824"/>
        <end position="843"/>
    </location>
</feature>
<keyword evidence="1 2" id="KW-0103">Bromodomain</keyword>
<organism evidence="5 6">
    <name type="scientific">Penicillium subrubescens</name>
    <dbReference type="NCBI Taxonomy" id="1316194"/>
    <lineage>
        <taxon>Eukaryota</taxon>
        <taxon>Fungi</taxon>
        <taxon>Dikarya</taxon>
        <taxon>Ascomycota</taxon>
        <taxon>Pezizomycotina</taxon>
        <taxon>Eurotiomycetes</taxon>
        <taxon>Eurotiomycetidae</taxon>
        <taxon>Eurotiales</taxon>
        <taxon>Aspergillaceae</taxon>
        <taxon>Penicillium</taxon>
    </lineage>
</organism>
<protein>
    <recommendedName>
        <fullName evidence="4">Bromo domain-containing protein</fullName>
    </recommendedName>
</protein>
<name>A0A1Q5T8T4_9EURO</name>
<evidence type="ECO:0000259" key="4">
    <source>
        <dbReference type="PROSITE" id="PS50014"/>
    </source>
</evidence>
<feature type="compositionally biased region" description="Low complexity" evidence="3">
    <location>
        <begin position="343"/>
        <end position="355"/>
    </location>
</feature>